<dbReference type="RefSeq" id="YP_009293212.1">
    <property type="nucleotide sequence ID" value="NC_031127.1"/>
</dbReference>
<reference evidence="2" key="1">
    <citation type="submission" date="2016-06" db="EMBL/GenBank/DDBJ databases">
        <authorList>
            <person name="Berg J.A."/>
            <person name="Grossarth S.E."/>
            <person name="Jarvis T.M."/>
            <person name="Merrill B.D."/>
            <person name="Breakwell D.P."/>
            <person name="Hope S."/>
            <person name="Grose J.H."/>
        </authorList>
    </citation>
    <scope>NUCLEOTIDE SEQUENCE [LARGE SCALE GENOMIC DNA]</scope>
</reference>
<evidence type="ECO:0000313" key="1">
    <source>
        <dbReference type="EMBL" id="ANZ49326.1"/>
    </source>
</evidence>
<name>A0A1B2IDH1_9CAUD</name>
<evidence type="ECO:0000313" key="2">
    <source>
        <dbReference type="Proteomes" id="UP000203302"/>
    </source>
</evidence>
<accession>A0A1B2IDH1</accession>
<dbReference type="GeneID" id="29069366"/>
<protein>
    <submittedName>
        <fullName evidence="1">Uncharacterized protein</fullName>
    </submittedName>
</protein>
<gene>
    <name evidence="1" type="ORF">HUXLEY_244</name>
</gene>
<dbReference type="Proteomes" id="UP000203302">
    <property type="component" value="Segment"/>
</dbReference>
<dbReference type="OrthoDB" id="18717at10239"/>
<proteinExistence type="predicted"/>
<organism evidence="1 2">
    <name type="scientific">Erwinia phage vB_EamM_Huxley</name>
    <dbReference type="NCBI Taxonomy" id="1883373"/>
    <lineage>
        <taxon>Viruses</taxon>
        <taxon>Duplodnaviria</taxon>
        <taxon>Heunggongvirae</taxon>
        <taxon>Uroviricota</taxon>
        <taxon>Caudoviricetes</taxon>
        <taxon>Chimalliviridae</taxon>
        <taxon>Machinavirus</taxon>
        <taxon>Machinavirus machina</taxon>
    </lineage>
</organism>
<sequence>MSTTLINYDLVVQELSKGLVALDSETALRCNMLPHIALSEFRTIRYGAGRQNGVTEHASKLAAEHNGPALVLTHAVSLRDDFMFRVEGNFPGKGNITSLCGYFPDNWRVEKFSLVIVDEAGFFFKKFGYDKIYRSLATQTTDDVVIHLIN</sequence>
<dbReference type="EMBL" id="KX397368">
    <property type="protein sequence ID" value="ANZ49326.1"/>
    <property type="molecule type" value="Genomic_DNA"/>
</dbReference>
<dbReference type="KEGG" id="vg:29069366"/>